<evidence type="ECO:0000256" key="3">
    <source>
        <dbReference type="ARBA" id="ARBA00022448"/>
    </source>
</evidence>
<dbReference type="InterPro" id="IPR020546">
    <property type="entry name" value="ATP_synth_F1_dsu/esu_N"/>
</dbReference>
<feature type="domain" description="ATP synthase F1 complex delta/epsilon subunit N-terminal" evidence="8">
    <location>
        <begin position="13"/>
        <end position="91"/>
    </location>
</feature>
<comment type="similarity">
    <text evidence="2">Belongs to the ATPase epsilon chain family.</text>
</comment>
<dbReference type="InterPro" id="IPR036771">
    <property type="entry name" value="ATPsynth_dsu/esu_N"/>
</dbReference>
<evidence type="ECO:0000256" key="5">
    <source>
        <dbReference type="ARBA" id="ARBA00023136"/>
    </source>
</evidence>
<evidence type="ECO:0000256" key="4">
    <source>
        <dbReference type="ARBA" id="ARBA00023065"/>
    </source>
</evidence>
<sequence>MAASGGARAERTMDVHIIAEDKPLWSGTATSVVVPTMEGYMGILPDHEPVLALVGEGVVTVTTDAQDKETFNVRAGFLSFEENTLTVGVDDIF</sequence>
<keyword evidence="3" id="KW-0813">Transport</keyword>
<dbReference type="AlphaFoldDB" id="A0A2I1M359"/>
<dbReference type="CDD" id="cd12152">
    <property type="entry name" value="F1-ATPase_delta"/>
    <property type="match status" value="1"/>
</dbReference>
<dbReference type="PANTHER" id="PTHR13822">
    <property type="entry name" value="ATP SYNTHASE DELTA/EPSILON CHAIN"/>
    <property type="match status" value="1"/>
</dbReference>
<dbReference type="EMBL" id="PKGU01000004">
    <property type="protein sequence ID" value="PKZ14560.1"/>
    <property type="molecule type" value="Genomic_DNA"/>
</dbReference>
<gene>
    <name evidence="9" type="ORF">CYJ32_06385</name>
</gene>
<evidence type="ECO:0000256" key="1">
    <source>
        <dbReference type="ARBA" id="ARBA00004202"/>
    </source>
</evidence>
<evidence type="ECO:0000256" key="2">
    <source>
        <dbReference type="ARBA" id="ARBA00005712"/>
    </source>
</evidence>
<proteinExistence type="inferred from homology"/>
<keyword evidence="6" id="KW-0139">CF(1)</keyword>
<dbReference type="PANTHER" id="PTHR13822:SF10">
    <property type="entry name" value="ATP SYNTHASE EPSILON CHAIN, CHLOROPLASTIC"/>
    <property type="match status" value="1"/>
</dbReference>
<comment type="caution">
    <text evidence="9">The sequence shown here is derived from an EMBL/GenBank/DDBJ whole genome shotgun (WGS) entry which is preliminary data.</text>
</comment>
<protein>
    <submittedName>
        <fullName evidence="9">F0F1 ATP synthase subunit epsilon</fullName>
    </submittedName>
</protein>
<comment type="subcellular location">
    <subcellularLocation>
        <location evidence="1">Cell membrane</location>
        <topology evidence="1">Peripheral membrane protein</topology>
    </subcellularLocation>
</comment>
<keyword evidence="7" id="KW-0066">ATP synthesis</keyword>
<dbReference type="SUPFAM" id="SSF51344">
    <property type="entry name" value="Epsilon subunit of F1F0-ATP synthase N-terminal domain"/>
    <property type="match status" value="1"/>
</dbReference>
<dbReference type="Gene3D" id="2.60.15.10">
    <property type="entry name" value="F0F1 ATP synthase delta/epsilon subunit, N-terminal"/>
    <property type="match status" value="1"/>
</dbReference>
<name>A0A2I1M359_9BIFI</name>
<keyword evidence="5" id="KW-0472">Membrane</keyword>
<reference evidence="9 10" key="1">
    <citation type="submission" date="2017-12" db="EMBL/GenBank/DDBJ databases">
        <title>Phylogenetic diversity of female urinary microbiome.</title>
        <authorList>
            <person name="Thomas-White K."/>
            <person name="Wolfe A.J."/>
        </authorList>
    </citation>
    <scope>NUCLEOTIDE SEQUENCE [LARGE SCALE GENOMIC DNA]</scope>
    <source>
        <strain evidence="9 10">UMB0064</strain>
    </source>
</reference>
<evidence type="ECO:0000256" key="6">
    <source>
        <dbReference type="ARBA" id="ARBA00023196"/>
    </source>
</evidence>
<dbReference type="NCBIfam" id="NF009977">
    <property type="entry name" value="PRK13442.1"/>
    <property type="match status" value="1"/>
</dbReference>
<evidence type="ECO:0000256" key="7">
    <source>
        <dbReference type="ARBA" id="ARBA00023310"/>
    </source>
</evidence>
<evidence type="ECO:0000313" key="9">
    <source>
        <dbReference type="EMBL" id="PKZ14560.1"/>
    </source>
</evidence>
<dbReference type="GeneID" id="35868528"/>
<dbReference type="RefSeq" id="WP_021617784.1">
    <property type="nucleotide sequence ID" value="NZ_CAMYCS010000004.1"/>
</dbReference>
<dbReference type="GO" id="GO:0045259">
    <property type="term" value="C:proton-transporting ATP synthase complex"/>
    <property type="evidence" value="ECO:0007669"/>
    <property type="project" value="UniProtKB-KW"/>
</dbReference>
<dbReference type="Pfam" id="PF02823">
    <property type="entry name" value="ATP-synt_DE_N"/>
    <property type="match status" value="1"/>
</dbReference>
<keyword evidence="4" id="KW-0406">Ion transport</keyword>
<dbReference type="InterPro" id="IPR001469">
    <property type="entry name" value="ATP_synth_F1_dsu/esu"/>
</dbReference>
<dbReference type="Proteomes" id="UP000242263">
    <property type="component" value="Unassembled WGS sequence"/>
</dbReference>
<organism evidence="9 10">
    <name type="scientific">Alloscardovia omnicolens</name>
    <dbReference type="NCBI Taxonomy" id="419015"/>
    <lineage>
        <taxon>Bacteria</taxon>
        <taxon>Bacillati</taxon>
        <taxon>Actinomycetota</taxon>
        <taxon>Actinomycetes</taxon>
        <taxon>Bifidobacteriales</taxon>
        <taxon>Bifidobacteriaceae</taxon>
        <taxon>Alloscardovia</taxon>
    </lineage>
</organism>
<dbReference type="GO" id="GO:0005886">
    <property type="term" value="C:plasma membrane"/>
    <property type="evidence" value="ECO:0007669"/>
    <property type="project" value="UniProtKB-SubCell"/>
</dbReference>
<dbReference type="GO" id="GO:0046933">
    <property type="term" value="F:proton-transporting ATP synthase activity, rotational mechanism"/>
    <property type="evidence" value="ECO:0007669"/>
    <property type="project" value="InterPro"/>
</dbReference>
<accession>A0A2I1M359</accession>
<evidence type="ECO:0000259" key="8">
    <source>
        <dbReference type="Pfam" id="PF02823"/>
    </source>
</evidence>
<evidence type="ECO:0000313" key="10">
    <source>
        <dbReference type="Proteomes" id="UP000242263"/>
    </source>
</evidence>